<evidence type="ECO:0000313" key="2">
    <source>
        <dbReference type="EMBL" id="OGK38418.1"/>
    </source>
</evidence>
<organism evidence="2 3">
    <name type="scientific">Candidatus Roizmanbacteria bacterium RIFCSPHIGHO2_12_FULL_41_11</name>
    <dbReference type="NCBI Taxonomy" id="1802052"/>
    <lineage>
        <taxon>Bacteria</taxon>
        <taxon>Candidatus Roizmaniibacteriota</taxon>
    </lineage>
</organism>
<sequence length="84" mass="9777">MLNTTLQTLVENKLRGRVMSIFTLMFLGLLPLGNLEVGYLTEHFSSGFAIRFGALIVFAFGLIIFLYRHRLRRSYQVYLHKSKH</sequence>
<dbReference type="Proteomes" id="UP000176803">
    <property type="component" value="Unassembled WGS sequence"/>
</dbReference>
<accession>A0A1F7I4X5</accession>
<dbReference type="SUPFAM" id="SSF103473">
    <property type="entry name" value="MFS general substrate transporter"/>
    <property type="match status" value="1"/>
</dbReference>
<gene>
    <name evidence="2" type="ORF">A3F03_00885</name>
</gene>
<feature type="transmembrane region" description="Helical" evidence="1">
    <location>
        <begin position="21"/>
        <end position="41"/>
    </location>
</feature>
<dbReference type="InterPro" id="IPR036259">
    <property type="entry name" value="MFS_trans_sf"/>
</dbReference>
<evidence type="ECO:0000256" key="1">
    <source>
        <dbReference type="SAM" id="Phobius"/>
    </source>
</evidence>
<reference evidence="2 3" key="1">
    <citation type="journal article" date="2016" name="Nat. Commun.">
        <title>Thousands of microbial genomes shed light on interconnected biogeochemical processes in an aquifer system.</title>
        <authorList>
            <person name="Anantharaman K."/>
            <person name="Brown C.T."/>
            <person name="Hug L.A."/>
            <person name="Sharon I."/>
            <person name="Castelle C.J."/>
            <person name="Probst A.J."/>
            <person name="Thomas B.C."/>
            <person name="Singh A."/>
            <person name="Wilkins M.J."/>
            <person name="Karaoz U."/>
            <person name="Brodie E.L."/>
            <person name="Williams K.H."/>
            <person name="Hubbard S.S."/>
            <person name="Banfield J.F."/>
        </authorList>
    </citation>
    <scope>NUCLEOTIDE SEQUENCE [LARGE SCALE GENOMIC DNA]</scope>
</reference>
<keyword evidence="1" id="KW-0472">Membrane</keyword>
<dbReference type="EMBL" id="MGAC01000014">
    <property type="protein sequence ID" value="OGK38418.1"/>
    <property type="molecule type" value="Genomic_DNA"/>
</dbReference>
<feature type="transmembrane region" description="Helical" evidence="1">
    <location>
        <begin position="47"/>
        <end position="67"/>
    </location>
</feature>
<proteinExistence type="predicted"/>
<name>A0A1F7I4X5_9BACT</name>
<keyword evidence="1" id="KW-1133">Transmembrane helix</keyword>
<comment type="caution">
    <text evidence="2">The sequence shown here is derived from an EMBL/GenBank/DDBJ whole genome shotgun (WGS) entry which is preliminary data.</text>
</comment>
<evidence type="ECO:0000313" key="3">
    <source>
        <dbReference type="Proteomes" id="UP000176803"/>
    </source>
</evidence>
<dbReference type="AlphaFoldDB" id="A0A1F7I4X5"/>
<keyword evidence="1" id="KW-0812">Transmembrane</keyword>
<protein>
    <submittedName>
        <fullName evidence="2">Uncharacterized protein</fullName>
    </submittedName>
</protein>